<feature type="transmembrane region" description="Helical" evidence="2">
    <location>
        <begin position="53"/>
        <end position="73"/>
    </location>
</feature>
<feature type="region of interest" description="Disordered" evidence="1">
    <location>
        <begin position="181"/>
        <end position="212"/>
    </location>
</feature>
<organism evidence="3 4">
    <name type="scientific">Rhypophila decipiens</name>
    <dbReference type="NCBI Taxonomy" id="261697"/>
    <lineage>
        <taxon>Eukaryota</taxon>
        <taxon>Fungi</taxon>
        <taxon>Dikarya</taxon>
        <taxon>Ascomycota</taxon>
        <taxon>Pezizomycotina</taxon>
        <taxon>Sordariomycetes</taxon>
        <taxon>Sordariomycetidae</taxon>
        <taxon>Sordariales</taxon>
        <taxon>Naviculisporaceae</taxon>
        <taxon>Rhypophila</taxon>
    </lineage>
</organism>
<evidence type="ECO:0000313" key="3">
    <source>
        <dbReference type="EMBL" id="KAK4214386.1"/>
    </source>
</evidence>
<reference evidence="3" key="2">
    <citation type="submission" date="2023-05" db="EMBL/GenBank/DDBJ databases">
        <authorList>
            <consortium name="Lawrence Berkeley National Laboratory"/>
            <person name="Steindorff A."/>
            <person name="Hensen N."/>
            <person name="Bonometti L."/>
            <person name="Westerberg I."/>
            <person name="Brannstrom I.O."/>
            <person name="Guillou S."/>
            <person name="Cros-Aarteil S."/>
            <person name="Calhoun S."/>
            <person name="Haridas S."/>
            <person name="Kuo A."/>
            <person name="Mondo S."/>
            <person name="Pangilinan J."/>
            <person name="Riley R."/>
            <person name="Labutti K."/>
            <person name="Andreopoulos B."/>
            <person name="Lipzen A."/>
            <person name="Chen C."/>
            <person name="Yanf M."/>
            <person name="Daum C."/>
            <person name="Ng V."/>
            <person name="Clum A."/>
            <person name="Ohm R."/>
            <person name="Martin F."/>
            <person name="Silar P."/>
            <person name="Natvig D."/>
            <person name="Lalanne C."/>
            <person name="Gautier V."/>
            <person name="Ament-Velasquez S.L."/>
            <person name="Kruys A."/>
            <person name="Hutchinson M.I."/>
            <person name="Powell A.J."/>
            <person name="Barry K."/>
            <person name="Miller A.N."/>
            <person name="Grigoriev I.V."/>
            <person name="Debuchy R."/>
            <person name="Gladieux P."/>
            <person name="Thoren M.H."/>
            <person name="Johannesson H."/>
        </authorList>
    </citation>
    <scope>NUCLEOTIDE SEQUENCE</scope>
    <source>
        <strain evidence="3">PSN293</strain>
    </source>
</reference>
<keyword evidence="2" id="KW-0812">Transmembrane</keyword>
<keyword evidence="4" id="KW-1185">Reference proteome</keyword>
<proteinExistence type="predicted"/>
<dbReference type="Proteomes" id="UP001301769">
    <property type="component" value="Unassembled WGS sequence"/>
</dbReference>
<accession>A0AAN7B6B9</accession>
<evidence type="ECO:0000256" key="2">
    <source>
        <dbReference type="SAM" id="Phobius"/>
    </source>
</evidence>
<keyword evidence="2" id="KW-1133">Transmembrane helix</keyword>
<name>A0AAN7B6B9_9PEZI</name>
<feature type="transmembrane region" description="Helical" evidence="2">
    <location>
        <begin position="20"/>
        <end position="41"/>
    </location>
</feature>
<comment type="caution">
    <text evidence="3">The sequence shown here is derived from an EMBL/GenBank/DDBJ whole genome shotgun (WGS) entry which is preliminary data.</text>
</comment>
<keyword evidence="2" id="KW-0472">Membrane</keyword>
<reference evidence="3" key="1">
    <citation type="journal article" date="2023" name="Mol. Phylogenet. Evol.">
        <title>Genome-scale phylogeny and comparative genomics of the fungal order Sordariales.</title>
        <authorList>
            <person name="Hensen N."/>
            <person name="Bonometti L."/>
            <person name="Westerberg I."/>
            <person name="Brannstrom I.O."/>
            <person name="Guillou S."/>
            <person name="Cros-Aarteil S."/>
            <person name="Calhoun S."/>
            <person name="Haridas S."/>
            <person name="Kuo A."/>
            <person name="Mondo S."/>
            <person name="Pangilinan J."/>
            <person name="Riley R."/>
            <person name="LaButti K."/>
            <person name="Andreopoulos B."/>
            <person name="Lipzen A."/>
            <person name="Chen C."/>
            <person name="Yan M."/>
            <person name="Daum C."/>
            <person name="Ng V."/>
            <person name="Clum A."/>
            <person name="Steindorff A."/>
            <person name="Ohm R.A."/>
            <person name="Martin F."/>
            <person name="Silar P."/>
            <person name="Natvig D.O."/>
            <person name="Lalanne C."/>
            <person name="Gautier V."/>
            <person name="Ament-Velasquez S.L."/>
            <person name="Kruys A."/>
            <person name="Hutchinson M.I."/>
            <person name="Powell A.J."/>
            <person name="Barry K."/>
            <person name="Miller A.N."/>
            <person name="Grigoriev I.V."/>
            <person name="Debuchy R."/>
            <person name="Gladieux P."/>
            <person name="Hiltunen Thoren M."/>
            <person name="Johannesson H."/>
        </authorList>
    </citation>
    <scope>NUCLEOTIDE SEQUENCE</scope>
    <source>
        <strain evidence="3">PSN293</strain>
    </source>
</reference>
<gene>
    <name evidence="3" type="ORF">QBC37DRAFT_154893</name>
</gene>
<dbReference type="AlphaFoldDB" id="A0AAN7B6B9"/>
<protein>
    <recommendedName>
        <fullName evidence="5">MARVEL domain-containing protein</fullName>
    </recommendedName>
</protein>
<dbReference type="EMBL" id="MU858094">
    <property type="protein sequence ID" value="KAK4214386.1"/>
    <property type="molecule type" value="Genomic_DNA"/>
</dbReference>
<feature type="transmembrane region" description="Helical" evidence="2">
    <location>
        <begin position="124"/>
        <end position="149"/>
    </location>
</feature>
<evidence type="ECO:0008006" key="5">
    <source>
        <dbReference type="Google" id="ProtNLM"/>
    </source>
</evidence>
<feature type="compositionally biased region" description="Low complexity" evidence="1">
    <location>
        <begin position="187"/>
        <end position="212"/>
    </location>
</feature>
<sequence length="212" mass="22588">MAQTHGLLAKGVPPQPVFLFYIKIAILVLSVIILGLAAWAITILPIGNGPAGFTIFCTIVTFIFYGGALGLELGAPQFFYRIAALVLYALSLIFWLTAWAYCASGASAWLAWYGGYLGPGKNLGAALGASAGLGAIVWILAIVHFVFFIRACLADPQGSGQHQAELGAVKTDPAVQSYPAAQSYPAQPQGQYVMQPQQQQQTYATQQPYSTQ</sequence>
<evidence type="ECO:0000313" key="4">
    <source>
        <dbReference type="Proteomes" id="UP001301769"/>
    </source>
</evidence>
<evidence type="ECO:0000256" key="1">
    <source>
        <dbReference type="SAM" id="MobiDB-lite"/>
    </source>
</evidence>
<feature type="transmembrane region" description="Helical" evidence="2">
    <location>
        <begin position="85"/>
        <end position="112"/>
    </location>
</feature>